<organism evidence="1 2">
    <name type="scientific">Candidatus Doudnabacteria bacterium RIFCSPLOWO2_02_FULL_48_13</name>
    <dbReference type="NCBI Taxonomy" id="1817845"/>
    <lineage>
        <taxon>Bacteria</taxon>
        <taxon>Candidatus Doudnaibacteriota</taxon>
    </lineage>
</organism>
<dbReference type="Proteomes" id="UP000177235">
    <property type="component" value="Unassembled WGS sequence"/>
</dbReference>
<dbReference type="EMBL" id="MFFF01000030">
    <property type="protein sequence ID" value="OGE98538.1"/>
    <property type="molecule type" value="Genomic_DNA"/>
</dbReference>
<gene>
    <name evidence="1" type="ORF">A3J05_04150</name>
</gene>
<evidence type="ECO:0000313" key="2">
    <source>
        <dbReference type="Proteomes" id="UP000177235"/>
    </source>
</evidence>
<sequence length="115" mass="13530">MTEDKWQQIKENITKRFTIEEEGMEDLLAETGEGQVKLGEAEFIIFESPLGRLKLQFGKKPRVEDKVYHYSHRAGTGARVEYKFSDEELVNTFKAFKWNETDDDWKEIDAEGFNF</sequence>
<accession>A0A1F5Q8S6</accession>
<comment type="caution">
    <text evidence="1">The sequence shown here is derived from an EMBL/GenBank/DDBJ whole genome shotgun (WGS) entry which is preliminary data.</text>
</comment>
<dbReference type="AlphaFoldDB" id="A0A1F5Q8S6"/>
<evidence type="ECO:0000313" key="1">
    <source>
        <dbReference type="EMBL" id="OGE98538.1"/>
    </source>
</evidence>
<name>A0A1F5Q8S6_9BACT</name>
<protein>
    <submittedName>
        <fullName evidence="1">Uncharacterized protein</fullName>
    </submittedName>
</protein>
<reference evidence="1 2" key="1">
    <citation type="journal article" date="2016" name="Nat. Commun.">
        <title>Thousands of microbial genomes shed light on interconnected biogeochemical processes in an aquifer system.</title>
        <authorList>
            <person name="Anantharaman K."/>
            <person name="Brown C.T."/>
            <person name="Hug L.A."/>
            <person name="Sharon I."/>
            <person name="Castelle C.J."/>
            <person name="Probst A.J."/>
            <person name="Thomas B.C."/>
            <person name="Singh A."/>
            <person name="Wilkins M.J."/>
            <person name="Karaoz U."/>
            <person name="Brodie E.L."/>
            <person name="Williams K.H."/>
            <person name="Hubbard S.S."/>
            <person name="Banfield J.F."/>
        </authorList>
    </citation>
    <scope>NUCLEOTIDE SEQUENCE [LARGE SCALE GENOMIC DNA]</scope>
</reference>
<proteinExistence type="predicted"/>